<sequence>MLLFTFTFQALVLALIIFSFILVLTLPVIFASPKGWENNKSRIWLACRFWFFLVFLIGILDGIFL</sequence>
<evidence type="ECO:0000256" key="15">
    <source>
        <dbReference type="HAMAP-Rule" id="MF_00644"/>
    </source>
</evidence>
<dbReference type="EMBL" id="KP686076">
    <property type="protein sequence ID" value="AKL82386.1"/>
    <property type="molecule type" value="Genomic_DNA"/>
</dbReference>
<geneLocation type="chloroplast" evidence="18"/>
<evidence type="ECO:0000256" key="14">
    <source>
        <dbReference type="ARBA" id="ARBA00038734"/>
    </source>
</evidence>
<feature type="transmembrane region" description="Helical" evidence="17">
    <location>
        <begin position="6"/>
        <end position="31"/>
    </location>
</feature>
<keyword evidence="4 15" id="KW-0674">Reaction center</keyword>
<evidence type="ECO:0000256" key="11">
    <source>
        <dbReference type="ARBA" id="ARBA00023136"/>
    </source>
</evidence>
<name>A0A0G3VP15_EUGGR</name>
<evidence type="ECO:0000256" key="13">
    <source>
        <dbReference type="ARBA" id="ARBA00037496"/>
    </source>
</evidence>
<evidence type="ECO:0000256" key="10">
    <source>
        <dbReference type="ARBA" id="ARBA00023078"/>
    </source>
</evidence>
<dbReference type="PANTHER" id="PTHR34971">
    <property type="entry name" value="PHOTOSYSTEM II REACTION CENTER PROTEIN Z"/>
    <property type="match status" value="1"/>
</dbReference>
<dbReference type="Pfam" id="PF01737">
    <property type="entry name" value="Ycf9"/>
    <property type="match status" value="1"/>
</dbReference>
<keyword evidence="7 18" id="KW-0934">Plastid</keyword>
<accession>A0A0G3VP15</accession>
<dbReference type="SUPFAM" id="SSF161055">
    <property type="entry name" value="PsbZ-like"/>
    <property type="match status" value="1"/>
</dbReference>
<keyword evidence="9 15" id="KW-1133">Transmembrane helix</keyword>
<evidence type="ECO:0000256" key="1">
    <source>
        <dbReference type="ARBA" id="ARBA00004141"/>
    </source>
</evidence>
<reference evidence="18" key="1">
    <citation type="journal article" date="2015" name="J. Eukaryot. Microbiol.">
        <title>Chloroplast Genome Evolution in the Euglenaceae.</title>
        <authorList>
            <person name="Bennett M.S."/>
            <person name="Triemer R.E."/>
        </authorList>
    </citation>
    <scope>NUCLEOTIDE SEQUENCE</scope>
    <source>
        <strain evidence="18">SAG 1224-5/15</strain>
    </source>
</reference>
<evidence type="ECO:0000256" key="2">
    <source>
        <dbReference type="ARBA" id="ARBA00008367"/>
    </source>
</evidence>
<proteinExistence type="inferred from homology"/>
<evidence type="ECO:0000256" key="5">
    <source>
        <dbReference type="ARBA" id="ARBA00022528"/>
    </source>
</evidence>
<evidence type="ECO:0000313" key="18">
    <source>
        <dbReference type="EMBL" id="AKL82386.1"/>
    </source>
</evidence>
<keyword evidence="6 15" id="KW-0602">Photosynthesis</keyword>
<dbReference type="GO" id="GO:0009539">
    <property type="term" value="C:photosystem II reaction center"/>
    <property type="evidence" value="ECO:0007669"/>
    <property type="project" value="InterPro"/>
</dbReference>
<evidence type="ECO:0000256" key="9">
    <source>
        <dbReference type="ARBA" id="ARBA00022989"/>
    </source>
</evidence>
<evidence type="ECO:0000256" key="3">
    <source>
        <dbReference type="ARBA" id="ARBA00021665"/>
    </source>
</evidence>
<keyword evidence="8 15" id="KW-0812">Transmembrane</keyword>
<gene>
    <name evidence="15 18" type="primary">psbZ</name>
</gene>
<dbReference type="SMR" id="A0A0G3VP15"/>
<keyword evidence="12 15" id="KW-0604">Photosystem II</keyword>
<keyword evidence="5 18" id="KW-0150">Chloroplast</keyword>
<dbReference type="GO" id="GO:0042549">
    <property type="term" value="P:photosystem II stabilization"/>
    <property type="evidence" value="ECO:0007669"/>
    <property type="project" value="InterPro"/>
</dbReference>
<dbReference type="InterPro" id="IPR036512">
    <property type="entry name" value="PSII_PsbZ_sf"/>
</dbReference>
<comment type="function">
    <text evidence="13 15">May control the interaction of photosystem II (PSII) cores with the light-harvesting antenna, regulates electron flow through the 2 photosystem reaction centers. PSII is a light-driven water plastoquinone oxidoreductase, using light energy to abstract electrons from H(2)O, generating a proton gradient subsequently used for ATP formation.</text>
</comment>
<comment type="function">
    <text evidence="16">Controls the interaction of photosystem II (PSII) cores with the light-harvesting antenna, regulates electron flow through the 2 photosystem reaction centers. PSII is a light-driven water plastoquinone oxidoreductase, using light energy to abstract electrons from H(2)O, generating a proton gradient subsequently used for ATP formation.</text>
</comment>
<evidence type="ECO:0000256" key="6">
    <source>
        <dbReference type="ARBA" id="ARBA00022531"/>
    </source>
</evidence>
<organism evidence="18">
    <name type="scientific">Euglena gracilis var. bacillaris</name>
    <dbReference type="NCBI Taxonomy" id="158060"/>
    <lineage>
        <taxon>Eukaryota</taxon>
        <taxon>Discoba</taxon>
        <taxon>Euglenozoa</taxon>
        <taxon>Euglenida</taxon>
        <taxon>Spirocuta</taxon>
        <taxon>Euglenophyceae</taxon>
        <taxon>Euglenales</taxon>
        <taxon>Euglenaceae</taxon>
        <taxon>Euglena</taxon>
    </lineage>
</organism>
<evidence type="ECO:0000256" key="16">
    <source>
        <dbReference type="RuleBase" id="RU003472"/>
    </source>
</evidence>
<comment type="subunit">
    <text evidence="14 15">PSII is composed of 1 copy each of membrane proteins PsbA, PsbB, PsbC, PsbD, PsbE, PsbF, PsbH, PsbI, PsbJ, PsbK, PsbL, PsbM, PsbT, PsbY, PsbZ, Psb30/Ycf12, at least 3 peripheral proteins of the oxygen-evolving complex and a large number of cofactors. It forms dimeric complexes.</text>
</comment>
<keyword evidence="10 15" id="KW-0793">Thylakoid</keyword>
<comment type="subcellular location">
    <subcellularLocation>
        <location evidence="1">Membrane</location>
        <topology evidence="1">Multi-pass membrane protein</topology>
    </subcellularLocation>
    <subcellularLocation>
        <location evidence="15">Plastid</location>
        <location evidence="15">Chloroplast thylakoid membrane</location>
        <topology evidence="15">Multi-pass membrane protein</topology>
    </subcellularLocation>
</comment>
<evidence type="ECO:0000256" key="4">
    <source>
        <dbReference type="ARBA" id="ARBA00022469"/>
    </source>
</evidence>
<dbReference type="InterPro" id="IPR002644">
    <property type="entry name" value="PSII_PsbZ"/>
</dbReference>
<dbReference type="GO" id="GO:0015979">
    <property type="term" value="P:photosynthesis"/>
    <property type="evidence" value="ECO:0007669"/>
    <property type="project" value="UniProtKB-UniRule"/>
</dbReference>
<evidence type="ECO:0000256" key="17">
    <source>
        <dbReference type="SAM" id="Phobius"/>
    </source>
</evidence>
<dbReference type="PANTHER" id="PTHR34971:SF2">
    <property type="entry name" value="PHOTOSYSTEM II REACTION CENTER PROTEIN Z"/>
    <property type="match status" value="1"/>
</dbReference>
<dbReference type="GO" id="GO:0009535">
    <property type="term" value="C:chloroplast thylakoid membrane"/>
    <property type="evidence" value="ECO:0007669"/>
    <property type="project" value="UniProtKB-SubCell"/>
</dbReference>
<feature type="transmembrane region" description="Helical" evidence="17">
    <location>
        <begin position="43"/>
        <end position="64"/>
    </location>
</feature>
<evidence type="ECO:0000256" key="7">
    <source>
        <dbReference type="ARBA" id="ARBA00022640"/>
    </source>
</evidence>
<comment type="similarity">
    <text evidence="2 15 16">Belongs to the PsbZ family.</text>
</comment>
<dbReference type="HAMAP" id="MF_00644">
    <property type="entry name" value="PSII_PsbZ"/>
    <property type="match status" value="1"/>
</dbReference>
<dbReference type="AlphaFoldDB" id="A0A0G3VP15"/>
<dbReference type="Gene3D" id="1.10.287.740">
    <property type="entry name" value="Photosystem II PsbZ, reaction centre"/>
    <property type="match status" value="1"/>
</dbReference>
<protein>
    <recommendedName>
        <fullName evidence="3 15">Photosystem II reaction center protein Z</fullName>
        <shortName evidence="15">PSII-Z</shortName>
    </recommendedName>
</protein>
<evidence type="ECO:0000256" key="8">
    <source>
        <dbReference type="ARBA" id="ARBA00022692"/>
    </source>
</evidence>
<dbReference type="NCBIfam" id="TIGR03043">
    <property type="entry name" value="PS_II_psbZ"/>
    <property type="match status" value="1"/>
</dbReference>
<evidence type="ECO:0000256" key="12">
    <source>
        <dbReference type="ARBA" id="ARBA00023276"/>
    </source>
</evidence>
<keyword evidence="11 15" id="KW-0472">Membrane</keyword>